<reference evidence="2 3" key="1">
    <citation type="submission" date="2021-08" db="EMBL/GenBank/DDBJ databases">
        <title>Comparative Genomics Analysis of the Genus Qipengyuania Reveals Extensive Genetic Diversity and Metabolic Versatility, Including the Description of Fifteen Novel Species.</title>
        <authorList>
            <person name="Liu Y."/>
        </authorList>
    </citation>
    <scope>NUCLEOTIDE SEQUENCE [LARGE SCALE GENOMIC DNA]</scope>
    <source>
        <strain evidence="2 3">1XM2-8</strain>
    </source>
</reference>
<dbReference type="Proteomes" id="UP000824280">
    <property type="component" value="Chromosome"/>
</dbReference>
<dbReference type="EMBL" id="CP081297">
    <property type="protein sequence ID" value="QZD86923.1"/>
    <property type="molecule type" value="Genomic_DNA"/>
</dbReference>
<evidence type="ECO:0000313" key="3">
    <source>
        <dbReference type="Proteomes" id="UP000824280"/>
    </source>
</evidence>
<name>A0ABX8ZGR7_9SPHN</name>
<accession>A0ABX8ZGR7</accession>
<sequence length="97" mass="10638">MSTPYHPPKKYSVRIEGHRTSVSLEPVFWDLLRHAAARRGLAVNTLVASIDADRIRSETPPGLAGAIRVWLATHELAARQEKGGEIAPTALKDDLTD</sequence>
<evidence type="ECO:0000259" key="1">
    <source>
        <dbReference type="Pfam" id="PF13467"/>
    </source>
</evidence>
<dbReference type="RefSeq" id="WP_221422464.1">
    <property type="nucleotide sequence ID" value="NZ_CP081297.1"/>
</dbReference>
<dbReference type="Gene3D" id="1.10.3990.20">
    <property type="entry name" value="protein bp1543"/>
    <property type="match status" value="1"/>
</dbReference>
<dbReference type="Pfam" id="PF13467">
    <property type="entry name" value="RHH_4"/>
    <property type="match status" value="1"/>
</dbReference>
<protein>
    <submittedName>
        <fullName evidence="2">Ribbon-helix-helix domain-containing protein</fullName>
    </submittedName>
</protein>
<keyword evidence="3" id="KW-1185">Reference proteome</keyword>
<dbReference type="InterPro" id="IPR038268">
    <property type="entry name" value="RHH_sf"/>
</dbReference>
<evidence type="ECO:0000313" key="2">
    <source>
        <dbReference type="EMBL" id="QZD86923.1"/>
    </source>
</evidence>
<proteinExistence type="predicted"/>
<gene>
    <name evidence="2" type="ORF">K3166_12130</name>
</gene>
<feature type="domain" description="Ribbon-helix-helix" evidence="1">
    <location>
        <begin position="9"/>
        <end position="74"/>
    </location>
</feature>
<dbReference type="InterPro" id="IPR027373">
    <property type="entry name" value="RHH_dom"/>
</dbReference>
<organism evidence="2 3">
    <name type="scientific">Qipengyuania psychrotolerans</name>
    <dbReference type="NCBI Taxonomy" id="2867238"/>
    <lineage>
        <taxon>Bacteria</taxon>
        <taxon>Pseudomonadati</taxon>
        <taxon>Pseudomonadota</taxon>
        <taxon>Alphaproteobacteria</taxon>
        <taxon>Sphingomonadales</taxon>
        <taxon>Erythrobacteraceae</taxon>
        <taxon>Qipengyuania</taxon>
    </lineage>
</organism>